<evidence type="ECO:0000256" key="1">
    <source>
        <dbReference type="SAM" id="Phobius"/>
    </source>
</evidence>
<dbReference type="AlphaFoldDB" id="A0A517U2A3"/>
<sequence>MTKETVNRLWLYAMGALILAGGVWGFGHKFYALVTLALQKDGPADAAFAVAPVVNYLLASFGFLCLVGWAALHGMFHDIEGPKYTLLEVEAELDAATNDAQYSKSVME</sequence>
<organism evidence="2 3">
    <name type="scientific">Lacipirellula limnantheis</name>
    <dbReference type="NCBI Taxonomy" id="2528024"/>
    <lineage>
        <taxon>Bacteria</taxon>
        <taxon>Pseudomonadati</taxon>
        <taxon>Planctomycetota</taxon>
        <taxon>Planctomycetia</taxon>
        <taxon>Pirellulales</taxon>
        <taxon>Lacipirellulaceae</taxon>
        <taxon>Lacipirellula</taxon>
    </lineage>
</organism>
<dbReference type="KEGG" id="llh:I41_39460"/>
<reference evidence="2 3" key="1">
    <citation type="submission" date="2019-02" db="EMBL/GenBank/DDBJ databases">
        <title>Deep-cultivation of Planctomycetes and their phenomic and genomic characterization uncovers novel biology.</title>
        <authorList>
            <person name="Wiegand S."/>
            <person name="Jogler M."/>
            <person name="Boedeker C."/>
            <person name="Pinto D."/>
            <person name="Vollmers J."/>
            <person name="Rivas-Marin E."/>
            <person name="Kohn T."/>
            <person name="Peeters S.H."/>
            <person name="Heuer A."/>
            <person name="Rast P."/>
            <person name="Oberbeckmann S."/>
            <person name="Bunk B."/>
            <person name="Jeske O."/>
            <person name="Meyerdierks A."/>
            <person name="Storesund J.E."/>
            <person name="Kallscheuer N."/>
            <person name="Luecker S."/>
            <person name="Lage O.M."/>
            <person name="Pohl T."/>
            <person name="Merkel B.J."/>
            <person name="Hornburger P."/>
            <person name="Mueller R.-W."/>
            <person name="Bruemmer F."/>
            <person name="Labrenz M."/>
            <person name="Spormann A.M."/>
            <person name="Op den Camp H."/>
            <person name="Overmann J."/>
            <person name="Amann R."/>
            <person name="Jetten M.S.M."/>
            <person name="Mascher T."/>
            <person name="Medema M.H."/>
            <person name="Devos D.P."/>
            <person name="Kaster A.-K."/>
            <person name="Ovreas L."/>
            <person name="Rohde M."/>
            <person name="Galperin M.Y."/>
            <person name="Jogler C."/>
        </authorList>
    </citation>
    <scope>NUCLEOTIDE SEQUENCE [LARGE SCALE GENOMIC DNA]</scope>
    <source>
        <strain evidence="2 3">I41</strain>
    </source>
</reference>
<dbReference type="Proteomes" id="UP000317909">
    <property type="component" value="Chromosome"/>
</dbReference>
<keyword evidence="1" id="KW-0812">Transmembrane</keyword>
<proteinExistence type="predicted"/>
<accession>A0A517U2A3</accession>
<dbReference type="OrthoDB" id="289300at2"/>
<keyword evidence="1" id="KW-0472">Membrane</keyword>
<evidence type="ECO:0000313" key="3">
    <source>
        <dbReference type="Proteomes" id="UP000317909"/>
    </source>
</evidence>
<dbReference type="EMBL" id="CP036339">
    <property type="protein sequence ID" value="QDT74747.1"/>
    <property type="molecule type" value="Genomic_DNA"/>
</dbReference>
<feature type="transmembrane region" description="Helical" evidence="1">
    <location>
        <begin position="9"/>
        <end position="27"/>
    </location>
</feature>
<feature type="transmembrane region" description="Helical" evidence="1">
    <location>
        <begin position="47"/>
        <end position="72"/>
    </location>
</feature>
<dbReference type="RefSeq" id="WP_145434481.1">
    <property type="nucleotide sequence ID" value="NZ_CP036339.1"/>
</dbReference>
<name>A0A517U2A3_9BACT</name>
<gene>
    <name evidence="2" type="ORF">I41_39460</name>
</gene>
<keyword evidence="3" id="KW-1185">Reference proteome</keyword>
<keyword evidence="1" id="KW-1133">Transmembrane helix</keyword>
<evidence type="ECO:0000313" key="2">
    <source>
        <dbReference type="EMBL" id="QDT74747.1"/>
    </source>
</evidence>
<protein>
    <submittedName>
        <fullName evidence="2">Uncharacterized protein</fullName>
    </submittedName>
</protein>